<keyword evidence="3" id="KW-1185">Reference proteome</keyword>
<feature type="domain" description="NAD-dependent epimerase/dehydratase" evidence="1">
    <location>
        <begin position="3"/>
        <end position="217"/>
    </location>
</feature>
<accession>A0ABR2YDP6</accession>
<dbReference type="PANTHER" id="PTHR48079">
    <property type="entry name" value="PROTEIN YEEZ"/>
    <property type="match status" value="1"/>
</dbReference>
<reference evidence="2 3" key="1">
    <citation type="journal article" date="2024" name="Nat. Commun.">
        <title>Phylogenomics reveals the evolutionary origins of lichenization in chlorophyte algae.</title>
        <authorList>
            <person name="Puginier C."/>
            <person name="Libourel C."/>
            <person name="Otte J."/>
            <person name="Skaloud P."/>
            <person name="Haon M."/>
            <person name="Grisel S."/>
            <person name="Petersen M."/>
            <person name="Berrin J.G."/>
            <person name="Delaux P.M."/>
            <person name="Dal Grande F."/>
            <person name="Keller J."/>
        </authorList>
    </citation>
    <scope>NUCLEOTIDE SEQUENCE [LARGE SCALE GENOMIC DNA]</scope>
    <source>
        <strain evidence="2 3">SAG 216-7</strain>
    </source>
</reference>
<comment type="caution">
    <text evidence="2">The sequence shown here is derived from an EMBL/GenBank/DDBJ whole genome shotgun (WGS) entry which is preliminary data.</text>
</comment>
<dbReference type="SUPFAM" id="SSF51735">
    <property type="entry name" value="NAD(P)-binding Rossmann-fold domains"/>
    <property type="match status" value="1"/>
</dbReference>
<dbReference type="InterPro" id="IPR036291">
    <property type="entry name" value="NAD(P)-bd_dom_sf"/>
</dbReference>
<organism evidence="2 3">
    <name type="scientific">Coccomyxa subellipsoidea</name>
    <dbReference type="NCBI Taxonomy" id="248742"/>
    <lineage>
        <taxon>Eukaryota</taxon>
        <taxon>Viridiplantae</taxon>
        <taxon>Chlorophyta</taxon>
        <taxon>core chlorophytes</taxon>
        <taxon>Trebouxiophyceae</taxon>
        <taxon>Trebouxiophyceae incertae sedis</taxon>
        <taxon>Coccomyxaceae</taxon>
        <taxon>Coccomyxa</taxon>
    </lineage>
</organism>
<sequence>MKVFITGPSGYVGAEVARLLLAEGHSVVGLARSEARAEGLRKAGIEPVIGELNQLDVLSASAASADAVVHTAFFHTGDYEEATRLDIAAIGAMTDAMAGSGKPFIMSSATGVLGDTGALTVSEEFPLNPHHCIKPPGSRVICERAALFAAAKGVRIMVFRLPPYVWGNGGSFFIPLHIQAARERGKAYYILPGSQKTCGVHVEDLAQLYVLGIKKSSASGVFHTTTGNDYTAKEIAEADIASGSYAQKA</sequence>
<evidence type="ECO:0000313" key="3">
    <source>
        <dbReference type="Proteomes" id="UP001491310"/>
    </source>
</evidence>
<name>A0ABR2YDP6_9CHLO</name>
<evidence type="ECO:0000313" key="2">
    <source>
        <dbReference type="EMBL" id="KAK9903244.1"/>
    </source>
</evidence>
<protein>
    <recommendedName>
        <fullName evidence="1">NAD-dependent epimerase/dehydratase domain-containing protein</fullName>
    </recommendedName>
</protein>
<dbReference type="Gene3D" id="3.40.50.720">
    <property type="entry name" value="NAD(P)-binding Rossmann-like Domain"/>
    <property type="match status" value="1"/>
</dbReference>
<dbReference type="PANTHER" id="PTHR48079:SF6">
    <property type="entry name" value="NAD(P)-BINDING DOMAIN-CONTAINING PROTEIN-RELATED"/>
    <property type="match status" value="1"/>
</dbReference>
<dbReference type="InterPro" id="IPR051783">
    <property type="entry name" value="NAD(P)-dependent_oxidoreduct"/>
</dbReference>
<dbReference type="Proteomes" id="UP001491310">
    <property type="component" value="Unassembled WGS sequence"/>
</dbReference>
<dbReference type="InterPro" id="IPR001509">
    <property type="entry name" value="Epimerase_deHydtase"/>
</dbReference>
<evidence type="ECO:0000259" key="1">
    <source>
        <dbReference type="Pfam" id="PF01370"/>
    </source>
</evidence>
<proteinExistence type="predicted"/>
<dbReference type="Pfam" id="PF01370">
    <property type="entry name" value="Epimerase"/>
    <property type="match status" value="1"/>
</dbReference>
<gene>
    <name evidence="2" type="ORF">WJX75_000612</name>
</gene>
<dbReference type="EMBL" id="JALJOT010000014">
    <property type="protein sequence ID" value="KAK9903244.1"/>
    <property type="molecule type" value="Genomic_DNA"/>
</dbReference>